<evidence type="ECO:0000256" key="5">
    <source>
        <dbReference type="ARBA" id="ARBA00022989"/>
    </source>
</evidence>
<evidence type="ECO:0000256" key="1">
    <source>
        <dbReference type="ARBA" id="ARBA00004651"/>
    </source>
</evidence>
<accession>A0A7W7RJW8</accession>
<dbReference type="GO" id="GO:0055085">
    <property type="term" value="P:transmembrane transport"/>
    <property type="evidence" value="ECO:0007669"/>
    <property type="project" value="InterPro"/>
</dbReference>
<dbReference type="InterPro" id="IPR035906">
    <property type="entry name" value="MetI-like_sf"/>
</dbReference>
<evidence type="ECO:0000256" key="7">
    <source>
        <dbReference type="RuleBase" id="RU363032"/>
    </source>
</evidence>
<evidence type="ECO:0000313" key="11">
    <source>
        <dbReference type="Proteomes" id="UP000523007"/>
    </source>
</evidence>
<protein>
    <submittedName>
        <fullName evidence="10">Multiple sugar transport system permease protein</fullName>
    </submittedName>
</protein>
<sequence length="330" mass="35453">MVARIGFVAPIVVYLVLFFGYPLVSNITMAMREFTAASFYTGEAPFVGFENYAAVIGDPVFGTALLNTAVFTIASLAFQFAIGLGLAVFFQRYFPLNGVLRSLLLLPWLLPLVVSGTVWRWIYDQEYGVLNQVLLGAGVIDTAMPWLSSTSMALTAVTVANIWVGIPFNMVILYGGLQGIPAQLYEAAALDGAGPWKRFSAVTWPLLRPVSAVVLMLGLVYTLKVFDVIMVLTQGGPANATQTLTTWSYSLSFQDLDFGAGAATGNMLILLALVFAVFYLRSTRQSAGAAAREAPRRRVPRLPRGRSATGGARASVAAAGEPSATEQERS</sequence>
<evidence type="ECO:0000256" key="6">
    <source>
        <dbReference type="ARBA" id="ARBA00023136"/>
    </source>
</evidence>
<proteinExistence type="inferred from homology"/>
<reference evidence="10 11" key="1">
    <citation type="submission" date="2020-08" db="EMBL/GenBank/DDBJ databases">
        <title>Sequencing the genomes of 1000 actinobacteria strains.</title>
        <authorList>
            <person name="Klenk H.-P."/>
        </authorList>
    </citation>
    <scope>NUCLEOTIDE SEQUENCE [LARGE SCALE GENOMIC DNA]</scope>
    <source>
        <strain evidence="10 11">DSM 102030</strain>
    </source>
</reference>
<evidence type="ECO:0000256" key="8">
    <source>
        <dbReference type="SAM" id="MobiDB-lite"/>
    </source>
</evidence>
<keyword evidence="2 7" id="KW-0813">Transport</keyword>
<dbReference type="InterPro" id="IPR000515">
    <property type="entry name" value="MetI-like"/>
</dbReference>
<feature type="transmembrane region" description="Helical" evidence="7">
    <location>
        <begin position="7"/>
        <end position="24"/>
    </location>
</feature>
<feature type="compositionally biased region" description="Basic residues" evidence="8">
    <location>
        <begin position="295"/>
        <end position="304"/>
    </location>
</feature>
<dbReference type="AlphaFoldDB" id="A0A7W7RJW8"/>
<keyword evidence="6 7" id="KW-0472">Membrane</keyword>
<name>A0A7W7RJW8_9ACTN</name>
<dbReference type="SUPFAM" id="SSF161098">
    <property type="entry name" value="MetI-like"/>
    <property type="match status" value="1"/>
</dbReference>
<dbReference type="PANTHER" id="PTHR43005:SF1">
    <property type="entry name" value="SPERMIDINE_PUTRESCINE TRANSPORT SYSTEM PERMEASE PROTEIN"/>
    <property type="match status" value="1"/>
</dbReference>
<evidence type="ECO:0000256" key="4">
    <source>
        <dbReference type="ARBA" id="ARBA00022692"/>
    </source>
</evidence>
<feature type="region of interest" description="Disordered" evidence="8">
    <location>
        <begin position="290"/>
        <end position="330"/>
    </location>
</feature>
<dbReference type="EMBL" id="JACHJT010000001">
    <property type="protein sequence ID" value="MBB4933363.1"/>
    <property type="molecule type" value="Genomic_DNA"/>
</dbReference>
<evidence type="ECO:0000256" key="3">
    <source>
        <dbReference type="ARBA" id="ARBA00022475"/>
    </source>
</evidence>
<comment type="similarity">
    <text evidence="7">Belongs to the binding-protein-dependent transport system permease family.</text>
</comment>
<keyword evidence="11" id="KW-1185">Reference proteome</keyword>
<evidence type="ECO:0000256" key="2">
    <source>
        <dbReference type="ARBA" id="ARBA00022448"/>
    </source>
</evidence>
<evidence type="ECO:0000313" key="10">
    <source>
        <dbReference type="EMBL" id="MBB4933363.1"/>
    </source>
</evidence>
<keyword evidence="5 7" id="KW-1133">Transmembrane helix</keyword>
<dbReference type="GO" id="GO:0005886">
    <property type="term" value="C:plasma membrane"/>
    <property type="evidence" value="ECO:0007669"/>
    <property type="project" value="UniProtKB-SubCell"/>
</dbReference>
<dbReference type="PROSITE" id="PS50928">
    <property type="entry name" value="ABC_TM1"/>
    <property type="match status" value="1"/>
</dbReference>
<keyword evidence="4 7" id="KW-0812">Transmembrane</keyword>
<dbReference type="RefSeq" id="WP_184580986.1">
    <property type="nucleotide sequence ID" value="NZ_JACHJT010000001.1"/>
</dbReference>
<keyword evidence="3" id="KW-1003">Cell membrane</keyword>
<comment type="caution">
    <text evidence="10">The sequence shown here is derived from an EMBL/GenBank/DDBJ whole genome shotgun (WGS) entry which is preliminary data.</text>
</comment>
<evidence type="ECO:0000259" key="9">
    <source>
        <dbReference type="PROSITE" id="PS50928"/>
    </source>
</evidence>
<feature type="transmembrane region" description="Helical" evidence="7">
    <location>
        <begin position="258"/>
        <end position="280"/>
    </location>
</feature>
<feature type="transmembrane region" description="Helical" evidence="7">
    <location>
        <begin position="143"/>
        <end position="164"/>
    </location>
</feature>
<feature type="transmembrane region" description="Helical" evidence="7">
    <location>
        <begin position="206"/>
        <end position="223"/>
    </location>
</feature>
<comment type="subcellular location">
    <subcellularLocation>
        <location evidence="1 7">Cell membrane</location>
        <topology evidence="1 7">Multi-pass membrane protein</topology>
    </subcellularLocation>
</comment>
<dbReference type="Proteomes" id="UP000523007">
    <property type="component" value="Unassembled WGS sequence"/>
</dbReference>
<dbReference type="Gene3D" id="1.10.3720.10">
    <property type="entry name" value="MetI-like"/>
    <property type="match status" value="1"/>
</dbReference>
<feature type="transmembrane region" description="Helical" evidence="7">
    <location>
        <begin position="69"/>
        <end position="90"/>
    </location>
</feature>
<feature type="domain" description="ABC transmembrane type-1" evidence="9">
    <location>
        <begin position="65"/>
        <end position="279"/>
    </location>
</feature>
<dbReference type="CDD" id="cd06261">
    <property type="entry name" value="TM_PBP2"/>
    <property type="match status" value="1"/>
</dbReference>
<feature type="transmembrane region" description="Helical" evidence="7">
    <location>
        <begin position="102"/>
        <end position="123"/>
    </location>
</feature>
<keyword evidence="10" id="KW-0762">Sugar transport</keyword>
<feature type="compositionally biased region" description="Low complexity" evidence="8">
    <location>
        <begin position="305"/>
        <end position="324"/>
    </location>
</feature>
<dbReference type="PANTHER" id="PTHR43005">
    <property type="entry name" value="BLR7065 PROTEIN"/>
    <property type="match status" value="1"/>
</dbReference>
<dbReference type="Pfam" id="PF00528">
    <property type="entry name" value="BPD_transp_1"/>
    <property type="match status" value="1"/>
</dbReference>
<organism evidence="10 11">
    <name type="scientific">Lipingzhangella halophila</name>
    <dbReference type="NCBI Taxonomy" id="1783352"/>
    <lineage>
        <taxon>Bacteria</taxon>
        <taxon>Bacillati</taxon>
        <taxon>Actinomycetota</taxon>
        <taxon>Actinomycetes</taxon>
        <taxon>Streptosporangiales</taxon>
        <taxon>Nocardiopsidaceae</taxon>
        <taxon>Lipingzhangella</taxon>
    </lineage>
</organism>
<gene>
    <name evidence="10" type="ORF">F4561_004183</name>
</gene>